<proteinExistence type="predicted"/>
<dbReference type="SUPFAM" id="SSF49478">
    <property type="entry name" value="Cna protein B-type domain"/>
    <property type="match status" value="1"/>
</dbReference>
<evidence type="ECO:0000313" key="3">
    <source>
        <dbReference type="Proteomes" id="UP001299068"/>
    </source>
</evidence>
<dbReference type="InterPro" id="IPR041033">
    <property type="entry name" value="SpaA_PFL_dom_1"/>
</dbReference>
<dbReference type="InterPro" id="IPR013783">
    <property type="entry name" value="Ig-like_fold"/>
</dbReference>
<gene>
    <name evidence="2" type="ORF">K5V21_12210</name>
</gene>
<comment type="caution">
    <text evidence="2">The sequence shown here is derived from an EMBL/GenBank/DDBJ whole genome shotgun (WGS) entry which is preliminary data.</text>
</comment>
<keyword evidence="3" id="KW-1185">Reference proteome</keyword>
<evidence type="ECO:0000259" key="1">
    <source>
        <dbReference type="Pfam" id="PF17802"/>
    </source>
</evidence>
<organism evidence="2 3">
    <name type="scientific">Clostridium sardiniense</name>
    <name type="common">Clostridium absonum</name>
    <dbReference type="NCBI Taxonomy" id="29369"/>
    <lineage>
        <taxon>Bacteria</taxon>
        <taxon>Bacillati</taxon>
        <taxon>Bacillota</taxon>
        <taxon>Clostridia</taxon>
        <taxon>Eubacteriales</taxon>
        <taxon>Clostridiaceae</taxon>
        <taxon>Clostridium</taxon>
    </lineage>
</organism>
<evidence type="ECO:0000313" key="2">
    <source>
        <dbReference type="EMBL" id="MBY0756209.1"/>
    </source>
</evidence>
<accession>A0ABS7KZH3</accession>
<protein>
    <submittedName>
        <fullName evidence="2">Prealbumin-like fold domain-containing protein</fullName>
    </submittedName>
</protein>
<dbReference type="Gene3D" id="2.60.40.10">
    <property type="entry name" value="Immunoglobulins"/>
    <property type="match status" value="1"/>
</dbReference>
<feature type="domain" description="SpaA-like prealbumin fold" evidence="1">
    <location>
        <begin position="2"/>
        <end position="85"/>
    </location>
</feature>
<dbReference type="Pfam" id="PF17802">
    <property type="entry name" value="SpaA"/>
    <property type="match status" value="1"/>
</dbReference>
<name>A0ABS7KZH3_CLOSR</name>
<dbReference type="Proteomes" id="UP001299068">
    <property type="component" value="Unassembled WGS sequence"/>
</dbReference>
<reference evidence="2 3" key="1">
    <citation type="journal article" date="2021" name="Cell Host Microbe">
        <title>in vivo commensal control of Clostridioides difficile virulence.</title>
        <authorList>
            <person name="Girinathan B.P."/>
            <person name="Dibenedetto N."/>
            <person name="Worley J.N."/>
            <person name="Peltier J."/>
            <person name="Arrieta-Ortiz M.L."/>
            <person name="Rupa Christinal Immanuel S."/>
            <person name="Lavin R."/>
            <person name="Delaney M.L."/>
            <person name="Cummins C."/>
            <person name="Hoffmann M."/>
            <person name="Luo Y."/>
            <person name="Gonzalez-Escalona N."/>
            <person name="Allard M."/>
            <person name="Onderdonk A.B."/>
            <person name="Gerber G.K."/>
            <person name="Sonenshein A.L."/>
            <person name="Baliga N."/>
            <person name="Dupuy B."/>
            <person name="Bry L."/>
        </authorList>
    </citation>
    <scope>NUCLEOTIDE SEQUENCE [LARGE SCALE GENOMIC DNA]</scope>
    <source>
        <strain evidence="2 3">DSM 599</strain>
    </source>
</reference>
<dbReference type="EMBL" id="JAIKTU010000009">
    <property type="protein sequence ID" value="MBY0756209.1"/>
    <property type="molecule type" value="Genomic_DNA"/>
</dbReference>
<sequence>MDSINGEKLEGIKINLYRINGVSPYLVVSKYSDENGRVEFSNIEDGNYRIIEIIDKKLYEKPSYIRWNEINISNYSKEETVYIINKKKKTYIN</sequence>